<evidence type="ECO:0000313" key="1">
    <source>
        <dbReference type="EMBL" id="CAB4130728.1"/>
    </source>
</evidence>
<organism evidence="1">
    <name type="scientific">uncultured Caudovirales phage</name>
    <dbReference type="NCBI Taxonomy" id="2100421"/>
    <lineage>
        <taxon>Viruses</taxon>
        <taxon>Duplodnaviria</taxon>
        <taxon>Heunggongvirae</taxon>
        <taxon>Uroviricota</taxon>
        <taxon>Caudoviricetes</taxon>
        <taxon>Peduoviridae</taxon>
        <taxon>Maltschvirus</taxon>
        <taxon>Maltschvirus maltsch</taxon>
    </lineage>
</organism>
<dbReference type="EMBL" id="LR796245">
    <property type="protein sequence ID" value="CAB4130728.1"/>
    <property type="molecule type" value="Genomic_DNA"/>
</dbReference>
<gene>
    <name evidence="1" type="ORF">UFOVP129_19</name>
</gene>
<sequence length="73" mass="8068">MYYIYDTIEEVTAINNIICKGECIGDESSDITKKYADAIITDSGKCAIIADDITSKYIIDRSPTEITLALNNI</sequence>
<proteinExistence type="predicted"/>
<accession>A0A6J5L7V3</accession>
<name>A0A6J5L7V3_9CAUD</name>
<protein>
    <submittedName>
        <fullName evidence="1">Uncharacterized protein</fullName>
    </submittedName>
</protein>
<reference evidence="1" key="1">
    <citation type="submission" date="2020-04" db="EMBL/GenBank/DDBJ databases">
        <authorList>
            <person name="Chiriac C."/>
            <person name="Salcher M."/>
            <person name="Ghai R."/>
            <person name="Kavagutti S V."/>
        </authorList>
    </citation>
    <scope>NUCLEOTIDE SEQUENCE</scope>
</reference>